<sequence length="129" mass="14782">MAYGILGSPVPEDPSSVADAARCHLSPADGLRLFPPRWEVERSSLGKVPTRTGFRYPQKTSHQLKVLGKKPSPNIRLCAPLFFFFFSLYSPSLLSEEEREKKIVWSRRKCIRKPPSSSLTKFWRDWKSS</sequence>
<name>A0A4Y2MPH5_ARAVE</name>
<dbReference type="EMBL" id="BGPR01007643">
    <property type="protein sequence ID" value="GBN28452.1"/>
    <property type="molecule type" value="Genomic_DNA"/>
</dbReference>
<keyword evidence="2" id="KW-1185">Reference proteome</keyword>
<dbReference type="AlphaFoldDB" id="A0A4Y2MPH5"/>
<protein>
    <submittedName>
        <fullName evidence="1">Uncharacterized protein</fullName>
    </submittedName>
</protein>
<reference evidence="1 2" key="1">
    <citation type="journal article" date="2019" name="Sci. Rep.">
        <title>Orb-weaving spider Araneus ventricosus genome elucidates the spidroin gene catalogue.</title>
        <authorList>
            <person name="Kono N."/>
            <person name="Nakamura H."/>
            <person name="Ohtoshi R."/>
            <person name="Moran D.A.P."/>
            <person name="Shinohara A."/>
            <person name="Yoshida Y."/>
            <person name="Fujiwara M."/>
            <person name="Mori M."/>
            <person name="Tomita M."/>
            <person name="Arakawa K."/>
        </authorList>
    </citation>
    <scope>NUCLEOTIDE SEQUENCE [LARGE SCALE GENOMIC DNA]</scope>
</reference>
<evidence type="ECO:0000313" key="2">
    <source>
        <dbReference type="Proteomes" id="UP000499080"/>
    </source>
</evidence>
<dbReference type="Proteomes" id="UP000499080">
    <property type="component" value="Unassembled WGS sequence"/>
</dbReference>
<gene>
    <name evidence="1" type="ORF">AVEN_38966_1</name>
</gene>
<evidence type="ECO:0000313" key="1">
    <source>
        <dbReference type="EMBL" id="GBN28452.1"/>
    </source>
</evidence>
<organism evidence="1 2">
    <name type="scientific">Araneus ventricosus</name>
    <name type="common">Orbweaver spider</name>
    <name type="synonym">Epeira ventricosa</name>
    <dbReference type="NCBI Taxonomy" id="182803"/>
    <lineage>
        <taxon>Eukaryota</taxon>
        <taxon>Metazoa</taxon>
        <taxon>Ecdysozoa</taxon>
        <taxon>Arthropoda</taxon>
        <taxon>Chelicerata</taxon>
        <taxon>Arachnida</taxon>
        <taxon>Araneae</taxon>
        <taxon>Araneomorphae</taxon>
        <taxon>Entelegynae</taxon>
        <taxon>Araneoidea</taxon>
        <taxon>Araneidae</taxon>
        <taxon>Araneus</taxon>
    </lineage>
</organism>
<comment type="caution">
    <text evidence="1">The sequence shown here is derived from an EMBL/GenBank/DDBJ whole genome shotgun (WGS) entry which is preliminary data.</text>
</comment>
<accession>A0A4Y2MPH5</accession>
<proteinExistence type="predicted"/>